<name>A0A0E0NV15_ORYRU</name>
<dbReference type="OMA" id="RVERGCK"/>
<proteinExistence type="predicted"/>
<reference evidence="2" key="2">
    <citation type="submission" date="2015-06" db="UniProtKB">
        <authorList>
            <consortium name="EnsemblPlants"/>
        </authorList>
    </citation>
    <scope>IDENTIFICATION</scope>
</reference>
<accession>A0A0E0NV15</accession>
<dbReference type="Proteomes" id="UP000008022">
    <property type="component" value="Unassembled WGS sequence"/>
</dbReference>
<evidence type="ECO:0000256" key="1">
    <source>
        <dbReference type="SAM" id="MobiDB-lite"/>
    </source>
</evidence>
<dbReference type="AlphaFoldDB" id="A0A0E0NV15"/>
<dbReference type="Gramene" id="ORUFI03G17950.1">
    <property type="protein sequence ID" value="ORUFI03G17950.1"/>
    <property type="gene ID" value="ORUFI03G17950"/>
</dbReference>
<evidence type="ECO:0000313" key="2">
    <source>
        <dbReference type="EnsemblPlants" id="ORUFI03G17950.1"/>
    </source>
</evidence>
<dbReference type="HOGENOM" id="CLU_2339678_0_0_1"/>
<keyword evidence="3" id="KW-1185">Reference proteome</keyword>
<sequence>MHDVVAKLNTKATQQLPHRRRGVIVAELAAQATQQRRLHNHSDTKAMKVAKAKSSSDIQQWTSAKPPRSHFLHTASTTTPRKRLQHVIVARRHRTPSASSSDFICRNNQRA</sequence>
<evidence type="ECO:0000313" key="3">
    <source>
        <dbReference type="Proteomes" id="UP000008022"/>
    </source>
</evidence>
<dbReference type="EnsemblPlants" id="ORUFI03G17950.1">
    <property type="protein sequence ID" value="ORUFI03G17950.1"/>
    <property type="gene ID" value="ORUFI03G17950"/>
</dbReference>
<organism evidence="2 3">
    <name type="scientific">Oryza rufipogon</name>
    <name type="common">Brownbeard rice</name>
    <name type="synonym">Asian wild rice</name>
    <dbReference type="NCBI Taxonomy" id="4529"/>
    <lineage>
        <taxon>Eukaryota</taxon>
        <taxon>Viridiplantae</taxon>
        <taxon>Streptophyta</taxon>
        <taxon>Embryophyta</taxon>
        <taxon>Tracheophyta</taxon>
        <taxon>Spermatophyta</taxon>
        <taxon>Magnoliopsida</taxon>
        <taxon>Liliopsida</taxon>
        <taxon>Poales</taxon>
        <taxon>Poaceae</taxon>
        <taxon>BOP clade</taxon>
        <taxon>Oryzoideae</taxon>
        <taxon>Oryzeae</taxon>
        <taxon>Oryzinae</taxon>
        <taxon>Oryza</taxon>
    </lineage>
</organism>
<protein>
    <submittedName>
        <fullName evidence="2">Uncharacterized protein</fullName>
    </submittedName>
</protein>
<feature type="region of interest" description="Disordered" evidence="1">
    <location>
        <begin position="51"/>
        <end position="78"/>
    </location>
</feature>
<reference evidence="3" key="1">
    <citation type="submission" date="2013-06" db="EMBL/GenBank/DDBJ databases">
        <authorList>
            <person name="Zhao Q."/>
        </authorList>
    </citation>
    <scope>NUCLEOTIDE SEQUENCE</scope>
    <source>
        <strain evidence="3">cv. W1943</strain>
    </source>
</reference>